<dbReference type="AlphaFoldDB" id="A0A1S3IKK9"/>
<dbReference type="Gene3D" id="2.60.120.200">
    <property type="match status" value="1"/>
</dbReference>
<reference evidence="2" key="1">
    <citation type="submission" date="2025-08" db="UniProtKB">
        <authorList>
            <consortium name="RefSeq"/>
        </authorList>
    </citation>
    <scope>IDENTIFICATION</scope>
    <source>
        <tissue evidence="2">Gonads</tissue>
    </source>
</reference>
<keyword evidence="1" id="KW-1185">Reference proteome</keyword>
<dbReference type="SUPFAM" id="SSF49899">
    <property type="entry name" value="Concanavalin A-like lectins/glucanases"/>
    <property type="match status" value="1"/>
</dbReference>
<dbReference type="InterPro" id="IPR013320">
    <property type="entry name" value="ConA-like_dom_sf"/>
</dbReference>
<proteinExistence type="predicted"/>
<evidence type="ECO:0000313" key="1">
    <source>
        <dbReference type="Proteomes" id="UP000085678"/>
    </source>
</evidence>
<dbReference type="KEGG" id="lak:106165186"/>
<sequence length="174" mass="19986">MEIPYFMNRRFGDTSVAFFYKRLKSSGGSQGLINNGRVTKSGAPSVQIFSETWYIRGAVKTNVTTYEFMYRDSDNRMNEGDWHHVAYVCNSTNLLIFVNGTQRVNVPIEGQIARQPHSPMVIGVDRYIDLDLGFGSSRFKGYMDDIRFYDWAISHDEIEELNKQQAYRNGAPKS</sequence>
<protein>
    <submittedName>
        <fullName evidence="2">Uncharacterized protein LOC106165186</fullName>
    </submittedName>
</protein>
<evidence type="ECO:0000313" key="2">
    <source>
        <dbReference type="RefSeq" id="XP_013398747.1"/>
    </source>
</evidence>
<dbReference type="InParanoid" id="A0A1S3IKK9"/>
<dbReference type="Pfam" id="PF13385">
    <property type="entry name" value="Laminin_G_3"/>
    <property type="match status" value="1"/>
</dbReference>
<dbReference type="GeneID" id="106165186"/>
<name>A0A1S3IKK9_LINAN</name>
<gene>
    <name evidence="2" type="primary">LOC106165186</name>
</gene>
<dbReference type="Proteomes" id="UP000085678">
    <property type="component" value="Unplaced"/>
</dbReference>
<dbReference type="RefSeq" id="XP_013398747.1">
    <property type="nucleotide sequence ID" value="XM_013543293.1"/>
</dbReference>
<dbReference type="STRING" id="7574.A0A1S3IKK9"/>
<accession>A0A1S3IKK9</accession>
<organism evidence="1 2">
    <name type="scientific">Lingula anatina</name>
    <name type="common">Brachiopod</name>
    <name type="synonym">Lingula unguis</name>
    <dbReference type="NCBI Taxonomy" id="7574"/>
    <lineage>
        <taxon>Eukaryota</taxon>
        <taxon>Metazoa</taxon>
        <taxon>Spiralia</taxon>
        <taxon>Lophotrochozoa</taxon>
        <taxon>Brachiopoda</taxon>
        <taxon>Linguliformea</taxon>
        <taxon>Lingulata</taxon>
        <taxon>Lingulida</taxon>
        <taxon>Linguloidea</taxon>
        <taxon>Lingulidae</taxon>
        <taxon>Lingula</taxon>
    </lineage>
</organism>